<feature type="transmembrane region" description="Helical" evidence="10">
    <location>
        <begin position="396"/>
        <end position="416"/>
    </location>
</feature>
<feature type="transmembrane region" description="Helical" evidence="10">
    <location>
        <begin position="66"/>
        <end position="90"/>
    </location>
</feature>
<dbReference type="InterPro" id="IPR026593">
    <property type="entry name" value="SecY"/>
</dbReference>
<dbReference type="EMBL" id="CP025704">
    <property type="protein sequence ID" value="AUN99970.1"/>
    <property type="molecule type" value="Genomic_DNA"/>
</dbReference>
<keyword evidence="13" id="KW-1185">Reference proteome</keyword>
<dbReference type="InterPro" id="IPR002208">
    <property type="entry name" value="SecY/SEC61-alpha"/>
</dbReference>
<feature type="transmembrane region" description="Helical" evidence="10">
    <location>
        <begin position="209"/>
        <end position="230"/>
    </location>
</feature>
<sequence length="436" mass="48158">MSTSQGKIEELKKRIFYTFLLLLVYRLAAQVPVAGVNASALASYFSEGGGGIFDLVNTFSGGAFKRFSVLALGIMPYITTSIIFSLLGEVVPQIQEMQEDSEGNKKIQKWTRYASVLLCCIQGYGMAAVFEGFRSPTGVPLINEPGMLFRLTTMITLAGGTMFLLWLGERITEFGLENGVSLIIFTGIAVELPAEFFQKVTLFRNGELSGWNLAIGVAIIALSLYIVSYIESAFRNIPVQYAKKVVNNKVYGGAQNLPLRLDTGGVMPPILASSLLAAPATLANFVPATSPLKPYVDTIHQSLMPGQLLFNLVFALLIFYMSFFYAPIQFKTKKVSEMLQKNNAFVPGIRPGDKTKEYLDFVLNRVTFFGALFLIVVCILPSVITGSHSRFEGTSLLIMVSVAMRVMLNVQTFMYSDKYETAFKSRGKYNGPNRRF</sequence>
<keyword evidence="10" id="KW-1003">Cell membrane</keyword>
<protein>
    <recommendedName>
        <fullName evidence="9 10">Protein translocase subunit SecY</fullName>
    </recommendedName>
</protein>
<evidence type="ECO:0000256" key="6">
    <source>
        <dbReference type="ARBA" id="ARBA00022989"/>
    </source>
</evidence>
<evidence type="ECO:0000256" key="11">
    <source>
        <dbReference type="RuleBase" id="RU004349"/>
    </source>
</evidence>
<evidence type="ECO:0000256" key="5">
    <source>
        <dbReference type="ARBA" id="ARBA00022927"/>
    </source>
</evidence>
<dbReference type="PANTHER" id="PTHR10906">
    <property type="entry name" value="SECY/SEC61-ALPHA FAMILY MEMBER"/>
    <property type="match status" value="1"/>
</dbReference>
<keyword evidence="5 10" id="KW-0653">Protein transport</keyword>
<dbReference type="GO" id="GO:0043952">
    <property type="term" value="P:protein transport by the Sec complex"/>
    <property type="evidence" value="ECO:0007669"/>
    <property type="project" value="UniProtKB-UniRule"/>
</dbReference>
<proteinExistence type="inferred from homology"/>
<dbReference type="Pfam" id="PF00344">
    <property type="entry name" value="SecY"/>
    <property type="match status" value="1"/>
</dbReference>
<evidence type="ECO:0000256" key="4">
    <source>
        <dbReference type="ARBA" id="ARBA00022692"/>
    </source>
</evidence>
<dbReference type="HAMAP" id="MF_01465">
    <property type="entry name" value="SecY"/>
    <property type="match status" value="1"/>
</dbReference>
<reference evidence="12 13" key="1">
    <citation type="submission" date="2018-01" db="EMBL/GenBank/DDBJ databases">
        <title>Complete genome sequence of Bacteriovorax stolpii DSM12778.</title>
        <authorList>
            <person name="Tang B."/>
            <person name="Chang J."/>
        </authorList>
    </citation>
    <scope>NUCLEOTIDE SEQUENCE [LARGE SCALE GENOMIC DNA]</scope>
    <source>
        <strain evidence="12 13">DSM 12778</strain>
    </source>
</reference>
<keyword evidence="6 10" id="KW-1133">Transmembrane helix</keyword>
<comment type="similarity">
    <text evidence="2 10 11">Belongs to the SecY/SEC61-alpha family.</text>
</comment>
<evidence type="ECO:0000313" key="13">
    <source>
        <dbReference type="Proteomes" id="UP000235584"/>
    </source>
</evidence>
<dbReference type="NCBIfam" id="TIGR00967">
    <property type="entry name" value="3a0501s007"/>
    <property type="match status" value="1"/>
</dbReference>
<dbReference type="FunFam" id="1.10.3370.10:FF:000001">
    <property type="entry name" value="Preprotein translocase subunit SecY"/>
    <property type="match status" value="1"/>
</dbReference>
<keyword evidence="7 10" id="KW-0811">Translocation</keyword>
<comment type="caution">
    <text evidence="10">Lacks conserved residue(s) required for the propagation of feature annotation.</text>
</comment>
<evidence type="ECO:0000313" key="12">
    <source>
        <dbReference type="EMBL" id="AUN99970.1"/>
    </source>
</evidence>
<dbReference type="Proteomes" id="UP000235584">
    <property type="component" value="Chromosome"/>
</dbReference>
<evidence type="ECO:0000256" key="8">
    <source>
        <dbReference type="ARBA" id="ARBA00023136"/>
    </source>
</evidence>
<dbReference type="PRINTS" id="PR00303">
    <property type="entry name" value="SECYTRNLCASE"/>
</dbReference>
<keyword evidence="4 10" id="KW-0812">Transmembrane</keyword>
<evidence type="ECO:0000256" key="10">
    <source>
        <dbReference type="HAMAP-Rule" id="MF_01465"/>
    </source>
</evidence>
<dbReference type="OrthoDB" id="5288563at2"/>
<dbReference type="Gene3D" id="1.10.3370.10">
    <property type="entry name" value="SecY subunit domain"/>
    <property type="match status" value="1"/>
</dbReference>
<gene>
    <name evidence="10 12" type="primary">secY</name>
    <name evidence="12" type="ORF">C0V70_18025</name>
</gene>
<feature type="transmembrane region" description="Helical" evidence="10">
    <location>
        <begin position="362"/>
        <end position="384"/>
    </location>
</feature>
<keyword evidence="8 10" id="KW-0472">Membrane</keyword>
<dbReference type="GO" id="GO:0005886">
    <property type="term" value="C:plasma membrane"/>
    <property type="evidence" value="ECO:0007669"/>
    <property type="project" value="UniProtKB-SubCell"/>
</dbReference>
<dbReference type="AlphaFoldDB" id="A0A2K9NWU8"/>
<comment type="function">
    <text evidence="10">The central subunit of the protein translocation channel SecYEG. Consists of two halves formed by TMs 1-5 and 6-10. These two domains form a lateral gate at the front which open onto the bilayer between TMs 2 and 7, and are clamped together by SecE at the back. The channel is closed by both a pore ring composed of hydrophobic SecY resides and a short helix (helix 2A) on the extracellular side of the membrane which forms a plug. The plug probably moves laterally to allow the channel to open. The ring and the pore may move independently.</text>
</comment>
<keyword evidence="3 10" id="KW-0813">Transport</keyword>
<evidence type="ECO:0000256" key="9">
    <source>
        <dbReference type="ARBA" id="ARBA00039733"/>
    </source>
</evidence>
<dbReference type="GO" id="GO:0065002">
    <property type="term" value="P:intracellular protein transmembrane transport"/>
    <property type="evidence" value="ECO:0007669"/>
    <property type="project" value="UniProtKB-UniRule"/>
</dbReference>
<feature type="transmembrane region" description="Helical" evidence="10">
    <location>
        <begin position="270"/>
        <end position="288"/>
    </location>
</feature>
<evidence type="ECO:0000256" key="7">
    <source>
        <dbReference type="ARBA" id="ARBA00023010"/>
    </source>
</evidence>
<organism evidence="12 13">
    <name type="scientific">Bacteriovorax stolpii</name>
    <name type="common">Bdellovibrio stolpii</name>
    <dbReference type="NCBI Taxonomy" id="960"/>
    <lineage>
        <taxon>Bacteria</taxon>
        <taxon>Pseudomonadati</taxon>
        <taxon>Bdellovibrionota</taxon>
        <taxon>Bacteriovoracia</taxon>
        <taxon>Bacteriovoracales</taxon>
        <taxon>Bacteriovoracaceae</taxon>
        <taxon>Bacteriovorax</taxon>
    </lineage>
</organism>
<feature type="transmembrane region" description="Helical" evidence="10">
    <location>
        <begin position="308"/>
        <end position="328"/>
    </location>
</feature>
<comment type="subunit">
    <text evidence="10">Component of the Sec protein translocase complex. Heterotrimer consisting of SecY, SecE and SecG subunits. The heterotrimers can form oligomers, although 1 heterotrimer is thought to be able to translocate proteins. Interacts with the ribosome. Interacts with SecDF, and other proteins may be involved. Interacts with SecA.</text>
</comment>
<comment type="subcellular location">
    <subcellularLocation>
        <location evidence="10">Cell membrane</location>
        <topology evidence="10">Multi-pass membrane protein</topology>
    </subcellularLocation>
    <subcellularLocation>
        <location evidence="1">Membrane</location>
        <topology evidence="1">Multi-pass membrane protein</topology>
    </subcellularLocation>
</comment>
<dbReference type="SUPFAM" id="SSF103491">
    <property type="entry name" value="Preprotein translocase SecY subunit"/>
    <property type="match status" value="1"/>
</dbReference>
<evidence type="ECO:0000256" key="1">
    <source>
        <dbReference type="ARBA" id="ARBA00004141"/>
    </source>
</evidence>
<evidence type="ECO:0000256" key="2">
    <source>
        <dbReference type="ARBA" id="ARBA00005751"/>
    </source>
</evidence>
<evidence type="ECO:0000256" key="3">
    <source>
        <dbReference type="ARBA" id="ARBA00022448"/>
    </source>
</evidence>
<dbReference type="PIRSF" id="PIRSF004557">
    <property type="entry name" value="SecY"/>
    <property type="match status" value="1"/>
</dbReference>
<dbReference type="RefSeq" id="WP_102245259.1">
    <property type="nucleotide sequence ID" value="NZ_CP025704.1"/>
</dbReference>
<feature type="transmembrane region" description="Helical" evidence="10">
    <location>
        <begin position="179"/>
        <end position="197"/>
    </location>
</feature>
<accession>A0A2K9NWU8</accession>
<dbReference type="InterPro" id="IPR023201">
    <property type="entry name" value="SecY_dom_sf"/>
</dbReference>
<dbReference type="GO" id="GO:0006605">
    <property type="term" value="P:protein targeting"/>
    <property type="evidence" value="ECO:0007669"/>
    <property type="project" value="UniProtKB-UniRule"/>
</dbReference>
<name>A0A2K9NWU8_BACTC</name>
<dbReference type="KEGG" id="bsto:C0V70_18025"/>
<feature type="transmembrane region" description="Helical" evidence="10">
    <location>
        <begin position="110"/>
        <end position="127"/>
    </location>
</feature>
<feature type="transmembrane region" description="Helical" evidence="10">
    <location>
        <begin position="147"/>
        <end position="167"/>
    </location>
</feature>